<dbReference type="EMBL" id="CAJVCH010021433">
    <property type="protein sequence ID" value="CAG7690830.1"/>
    <property type="molecule type" value="Genomic_DNA"/>
</dbReference>
<name>A0A8J2JS40_9HEXA</name>
<dbReference type="AlphaFoldDB" id="A0A8J2JS40"/>
<evidence type="ECO:0000313" key="2">
    <source>
        <dbReference type="Proteomes" id="UP000708208"/>
    </source>
</evidence>
<keyword evidence="2" id="KW-1185">Reference proteome</keyword>
<protein>
    <submittedName>
        <fullName evidence="1">Uncharacterized protein</fullName>
    </submittedName>
</protein>
<organism evidence="1 2">
    <name type="scientific">Allacma fusca</name>
    <dbReference type="NCBI Taxonomy" id="39272"/>
    <lineage>
        <taxon>Eukaryota</taxon>
        <taxon>Metazoa</taxon>
        <taxon>Ecdysozoa</taxon>
        <taxon>Arthropoda</taxon>
        <taxon>Hexapoda</taxon>
        <taxon>Collembola</taxon>
        <taxon>Symphypleona</taxon>
        <taxon>Sminthuridae</taxon>
        <taxon>Allacma</taxon>
    </lineage>
</organism>
<gene>
    <name evidence="1" type="ORF">AFUS01_LOCUS3545</name>
</gene>
<comment type="caution">
    <text evidence="1">The sequence shown here is derived from an EMBL/GenBank/DDBJ whole genome shotgun (WGS) entry which is preliminary data.</text>
</comment>
<dbReference type="Proteomes" id="UP000708208">
    <property type="component" value="Unassembled WGS sequence"/>
</dbReference>
<sequence length="29" mass="3196">MDILISISCMDKKGPYTLKPPSISPCDKN</sequence>
<proteinExistence type="predicted"/>
<accession>A0A8J2JS40</accession>
<feature type="non-terminal residue" evidence="1">
    <location>
        <position position="1"/>
    </location>
</feature>
<reference evidence="1" key="1">
    <citation type="submission" date="2021-06" db="EMBL/GenBank/DDBJ databases">
        <authorList>
            <person name="Hodson N. C."/>
            <person name="Mongue J. A."/>
            <person name="Jaron S. K."/>
        </authorList>
    </citation>
    <scope>NUCLEOTIDE SEQUENCE</scope>
</reference>
<evidence type="ECO:0000313" key="1">
    <source>
        <dbReference type="EMBL" id="CAG7690830.1"/>
    </source>
</evidence>